<accession>A0A0F9M9J3</accession>
<keyword evidence="6" id="KW-1133">Transmembrane helix</keyword>
<feature type="transmembrane region" description="Helical" evidence="6">
    <location>
        <begin position="141"/>
        <end position="161"/>
    </location>
</feature>
<dbReference type="SUPFAM" id="SSF55874">
    <property type="entry name" value="ATPase domain of HSP90 chaperone/DNA topoisomerase II/histidine kinase"/>
    <property type="match status" value="1"/>
</dbReference>
<feature type="transmembrane region" description="Helical" evidence="6">
    <location>
        <begin position="64"/>
        <end position="85"/>
    </location>
</feature>
<keyword evidence="6" id="KW-0472">Membrane</keyword>
<evidence type="ECO:0000256" key="1">
    <source>
        <dbReference type="ARBA" id="ARBA00000085"/>
    </source>
</evidence>
<evidence type="ECO:0000259" key="7">
    <source>
        <dbReference type="PROSITE" id="PS50109"/>
    </source>
</evidence>
<evidence type="ECO:0000256" key="5">
    <source>
        <dbReference type="ARBA" id="ARBA00022777"/>
    </source>
</evidence>
<dbReference type="PANTHER" id="PTHR43304">
    <property type="entry name" value="PHYTOCHROME-LIKE PROTEIN CPH1"/>
    <property type="match status" value="1"/>
</dbReference>
<sequence>MNAKAKIISFIKNNFFFNPSDSLYIRKSKFLNILLFICGIVSCIVLLIPPIFNVFGIPSGFEERINTILSGSLILLGSIIIILLVKKLVSKLFANLLFILLITLLIFISGDLELLSSGMIIFWYFLPILLSSLLFRSIWSIVITIGIFITIFINYLTYSLFPSSIDLVGLLIFSSIILFSSQILEKSLIYSQNTEKDTREAYNRVEFYKDLFSHDVSNILQNLQVFIDLTSFNVREHGKVEDFNKLINIANQQIYRGANLVLNVRKLTELEKMNPIVANEDLMIELDQAIKNIKNSFQDKNVNISTITGKQKIYTKSNNMLIYLFENLFRNSIVYNNNQSVEISIEISKRKINDIGFVELKFTDNGVGIHDSRKDKIFFRGPIKKSDLGRIGLGLTLVNKILENLNGQIKVEDKIKGDYKQGSIFTLLIPESE</sequence>
<keyword evidence="4" id="KW-0808">Transferase</keyword>
<feature type="domain" description="Histidine kinase" evidence="7">
    <location>
        <begin position="211"/>
        <end position="433"/>
    </location>
</feature>
<dbReference type="InterPro" id="IPR004358">
    <property type="entry name" value="Sig_transdc_His_kin-like_C"/>
</dbReference>
<gene>
    <name evidence="8" type="ORF">LCGC14_1100590</name>
</gene>
<feature type="transmembrane region" description="Helical" evidence="6">
    <location>
        <begin position="114"/>
        <end position="134"/>
    </location>
</feature>
<feature type="transmembrane region" description="Helical" evidence="6">
    <location>
        <begin position="30"/>
        <end position="52"/>
    </location>
</feature>
<dbReference type="InterPro" id="IPR052162">
    <property type="entry name" value="Sensor_kinase/Photoreceptor"/>
</dbReference>
<evidence type="ECO:0000313" key="8">
    <source>
        <dbReference type="EMBL" id="KKN04120.1"/>
    </source>
</evidence>
<protein>
    <recommendedName>
        <fullName evidence="2">histidine kinase</fullName>
        <ecNumber evidence="2">2.7.13.3</ecNumber>
    </recommendedName>
</protein>
<dbReference type="GO" id="GO:0004673">
    <property type="term" value="F:protein histidine kinase activity"/>
    <property type="evidence" value="ECO:0007669"/>
    <property type="project" value="UniProtKB-EC"/>
</dbReference>
<dbReference type="PROSITE" id="PS50109">
    <property type="entry name" value="HIS_KIN"/>
    <property type="match status" value="1"/>
</dbReference>
<dbReference type="InterPro" id="IPR036890">
    <property type="entry name" value="HATPase_C_sf"/>
</dbReference>
<dbReference type="Pfam" id="PF02518">
    <property type="entry name" value="HATPase_c"/>
    <property type="match status" value="1"/>
</dbReference>
<evidence type="ECO:0000256" key="4">
    <source>
        <dbReference type="ARBA" id="ARBA00022679"/>
    </source>
</evidence>
<reference evidence="8" key="1">
    <citation type="journal article" date="2015" name="Nature">
        <title>Complex archaea that bridge the gap between prokaryotes and eukaryotes.</title>
        <authorList>
            <person name="Spang A."/>
            <person name="Saw J.H."/>
            <person name="Jorgensen S.L."/>
            <person name="Zaremba-Niedzwiedzka K."/>
            <person name="Martijn J."/>
            <person name="Lind A.E."/>
            <person name="van Eijk R."/>
            <person name="Schleper C."/>
            <person name="Guy L."/>
            <person name="Ettema T.J."/>
        </authorList>
    </citation>
    <scope>NUCLEOTIDE SEQUENCE</scope>
</reference>
<dbReference type="EMBL" id="LAZR01004956">
    <property type="protein sequence ID" value="KKN04120.1"/>
    <property type="molecule type" value="Genomic_DNA"/>
</dbReference>
<comment type="catalytic activity">
    <reaction evidence="1">
        <text>ATP + protein L-histidine = ADP + protein N-phospho-L-histidine.</text>
        <dbReference type="EC" id="2.7.13.3"/>
    </reaction>
</comment>
<evidence type="ECO:0000256" key="3">
    <source>
        <dbReference type="ARBA" id="ARBA00022553"/>
    </source>
</evidence>
<dbReference type="PANTHER" id="PTHR43304:SF1">
    <property type="entry name" value="PAC DOMAIN-CONTAINING PROTEIN"/>
    <property type="match status" value="1"/>
</dbReference>
<dbReference type="InterPro" id="IPR005467">
    <property type="entry name" value="His_kinase_dom"/>
</dbReference>
<dbReference type="EC" id="2.7.13.3" evidence="2"/>
<dbReference type="AlphaFoldDB" id="A0A0F9M9J3"/>
<dbReference type="SMART" id="SM00387">
    <property type="entry name" value="HATPase_c"/>
    <property type="match status" value="1"/>
</dbReference>
<proteinExistence type="predicted"/>
<evidence type="ECO:0000256" key="6">
    <source>
        <dbReference type="SAM" id="Phobius"/>
    </source>
</evidence>
<dbReference type="Gene3D" id="3.30.565.10">
    <property type="entry name" value="Histidine kinase-like ATPase, C-terminal domain"/>
    <property type="match status" value="1"/>
</dbReference>
<evidence type="ECO:0000256" key="2">
    <source>
        <dbReference type="ARBA" id="ARBA00012438"/>
    </source>
</evidence>
<name>A0A0F9M9J3_9ZZZZ</name>
<organism evidence="8">
    <name type="scientific">marine sediment metagenome</name>
    <dbReference type="NCBI Taxonomy" id="412755"/>
    <lineage>
        <taxon>unclassified sequences</taxon>
        <taxon>metagenomes</taxon>
        <taxon>ecological metagenomes</taxon>
    </lineage>
</organism>
<feature type="transmembrane region" description="Helical" evidence="6">
    <location>
        <begin position="92"/>
        <end position="108"/>
    </location>
</feature>
<dbReference type="PRINTS" id="PR00344">
    <property type="entry name" value="BCTRLSENSOR"/>
</dbReference>
<keyword evidence="5" id="KW-0418">Kinase</keyword>
<keyword evidence="6" id="KW-0812">Transmembrane</keyword>
<keyword evidence="3" id="KW-0597">Phosphoprotein</keyword>
<comment type="caution">
    <text evidence="8">The sequence shown here is derived from an EMBL/GenBank/DDBJ whole genome shotgun (WGS) entry which is preliminary data.</text>
</comment>
<dbReference type="InterPro" id="IPR003594">
    <property type="entry name" value="HATPase_dom"/>
</dbReference>